<proteinExistence type="predicted"/>
<organism evidence="1 2">
    <name type="scientific">Coprinopsis cinerea (strain Okayama-7 / 130 / ATCC MYA-4618 / FGSC 9003)</name>
    <name type="common">Inky cap fungus</name>
    <name type="synonym">Hormographiella aspergillata</name>
    <dbReference type="NCBI Taxonomy" id="240176"/>
    <lineage>
        <taxon>Eukaryota</taxon>
        <taxon>Fungi</taxon>
        <taxon>Dikarya</taxon>
        <taxon>Basidiomycota</taxon>
        <taxon>Agaricomycotina</taxon>
        <taxon>Agaricomycetes</taxon>
        <taxon>Agaricomycetidae</taxon>
        <taxon>Agaricales</taxon>
        <taxon>Agaricineae</taxon>
        <taxon>Psathyrellaceae</taxon>
        <taxon>Coprinopsis</taxon>
    </lineage>
</organism>
<sequence>MKLAPRLAPEIIWFTPSEEYLDDPSVVLDTIHQQSVHKGLLGSYYGAELDNPATGVWVMAWQSLAKHQSFMEEESYMDFILPVTDSMVGAGRITQLSLDHGDLQRALNAPVTQFIYITVRPLHDREYELQPLISLLQTELKIVPGCMSSCWGSSIEDDHLEIGVVGWRSMADRNAAVKGRLSSTIRRIRELCTVEIRYAKLRYHSEVAPPAAEL</sequence>
<dbReference type="InParanoid" id="A8NR76"/>
<accession>A8NR76</accession>
<dbReference type="OrthoDB" id="3830579at2759"/>
<protein>
    <recommendedName>
        <fullName evidence="3">ABM domain-containing protein</fullName>
    </recommendedName>
</protein>
<keyword evidence="2" id="KW-1185">Reference proteome</keyword>
<evidence type="ECO:0000313" key="2">
    <source>
        <dbReference type="Proteomes" id="UP000001861"/>
    </source>
</evidence>
<evidence type="ECO:0008006" key="3">
    <source>
        <dbReference type="Google" id="ProtNLM"/>
    </source>
</evidence>
<dbReference type="GeneID" id="6012250"/>
<dbReference type="EMBL" id="AACS02000008">
    <property type="protein sequence ID" value="EAU86060.2"/>
    <property type="molecule type" value="Genomic_DNA"/>
</dbReference>
<dbReference type="AlphaFoldDB" id="A8NR76"/>
<evidence type="ECO:0000313" key="1">
    <source>
        <dbReference type="EMBL" id="EAU86060.2"/>
    </source>
</evidence>
<dbReference type="Gene3D" id="3.30.70.100">
    <property type="match status" value="1"/>
</dbReference>
<dbReference type="OMA" id="FMAHETY"/>
<comment type="caution">
    <text evidence="1">The sequence shown here is derived from an EMBL/GenBank/DDBJ whole genome shotgun (WGS) entry which is preliminary data.</text>
</comment>
<dbReference type="VEuPathDB" id="FungiDB:CC1G_07139"/>
<gene>
    <name evidence="1" type="ORF">CC1G_07139</name>
</gene>
<dbReference type="Proteomes" id="UP000001861">
    <property type="component" value="Unassembled WGS sequence"/>
</dbReference>
<dbReference type="KEGG" id="cci:CC1G_07139"/>
<dbReference type="RefSeq" id="XP_001835715.2">
    <property type="nucleotide sequence ID" value="XM_001835663.2"/>
</dbReference>
<name>A8NR76_COPC7</name>
<reference evidence="1 2" key="1">
    <citation type="journal article" date="2010" name="Proc. Natl. Acad. Sci. U.S.A.">
        <title>Insights into evolution of multicellular fungi from the assembled chromosomes of the mushroom Coprinopsis cinerea (Coprinus cinereus).</title>
        <authorList>
            <person name="Stajich J.E."/>
            <person name="Wilke S.K."/>
            <person name="Ahren D."/>
            <person name="Au C.H."/>
            <person name="Birren B.W."/>
            <person name="Borodovsky M."/>
            <person name="Burns C."/>
            <person name="Canback B."/>
            <person name="Casselton L.A."/>
            <person name="Cheng C.K."/>
            <person name="Deng J."/>
            <person name="Dietrich F.S."/>
            <person name="Fargo D.C."/>
            <person name="Farman M.L."/>
            <person name="Gathman A.C."/>
            <person name="Goldberg J."/>
            <person name="Guigo R."/>
            <person name="Hoegger P.J."/>
            <person name="Hooker J.B."/>
            <person name="Huggins A."/>
            <person name="James T.Y."/>
            <person name="Kamada T."/>
            <person name="Kilaru S."/>
            <person name="Kodira C."/>
            <person name="Kues U."/>
            <person name="Kupfer D."/>
            <person name="Kwan H.S."/>
            <person name="Lomsadze A."/>
            <person name="Li W."/>
            <person name="Lilly W.W."/>
            <person name="Ma L.J."/>
            <person name="Mackey A.J."/>
            <person name="Manning G."/>
            <person name="Martin F."/>
            <person name="Muraguchi H."/>
            <person name="Natvig D.O."/>
            <person name="Palmerini H."/>
            <person name="Ramesh M.A."/>
            <person name="Rehmeyer C.J."/>
            <person name="Roe B.A."/>
            <person name="Shenoy N."/>
            <person name="Stanke M."/>
            <person name="Ter-Hovhannisyan V."/>
            <person name="Tunlid A."/>
            <person name="Velagapudi R."/>
            <person name="Vision T.J."/>
            <person name="Zeng Q."/>
            <person name="Zolan M.E."/>
            <person name="Pukkila P.J."/>
        </authorList>
    </citation>
    <scope>NUCLEOTIDE SEQUENCE [LARGE SCALE GENOMIC DNA]</scope>
    <source>
        <strain evidence="2">Okayama-7 / 130 / ATCC MYA-4618 / FGSC 9003</strain>
    </source>
</reference>
<dbReference type="eggNOG" id="ENOG502TH81">
    <property type="taxonomic scope" value="Eukaryota"/>
</dbReference>
<dbReference type="HOGENOM" id="CLU_081631_3_2_1"/>